<proteinExistence type="predicted"/>
<name>A0ABD4PWJ5_CLOPF</name>
<dbReference type="EMBL" id="JAENRE010000010">
    <property type="protein sequence ID" value="MBO3417798.1"/>
    <property type="molecule type" value="Genomic_DNA"/>
</dbReference>
<gene>
    <name evidence="1" type="ORF">JJB78_15005</name>
</gene>
<accession>A0ABD4PWJ5</accession>
<dbReference type="RefSeq" id="WP_208336352.1">
    <property type="nucleotide sequence ID" value="NZ_CATNXL010000004.1"/>
</dbReference>
<evidence type="ECO:0008006" key="3">
    <source>
        <dbReference type="Google" id="ProtNLM"/>
    </source>
</evidence>
<comment type="caution">
    <text evidence="1">The sequence shown here is derived from an EMBL/GenBank/DDBJ whole genome shotgun (WGS) entry which is preliminary data.</text>
</comment>
<organism evidence="1 2">
    <name type="scientific">Clostridium perfringens</name>
    <dbReference type="NCBI Taxonomy" id="1502"/>
    <lineage>
        <taxon>Bacteria</taxon>
        <taxon>Bacillati</taxon>
        <taxon>Bacillota</taxon>
        <taxon>Clostridia</taxon>
        <taxon>Eubacteriales</taxon>
        <taxon>Clostridiaceae</taxon>
        <taxon>Clostridium</taxon>
    </lineage>
</organism>
<protein>
    <recommendedName>
        <fullName evidence="3">ATP-binding protein</fullName>
    </recommendedName>
</protein>
<reference evidence="1 2" key="1">
    <citation type="submission" date="2020-12" db="EMBL/GenBank/DDBJ databases">
        <title>Comparative genomics of Clostridium perfringens reveals patterns of host-associated phylogenetic clades and virulence factors.</title>
        <authorList>
            <person name="Smith A.H."/>
            <person name="Geier R."/>
        </authorList>
    </citation>
    <scope>NUCLEOTIDE SEQUENCE [LARGE SCALE GENOMIC DNA]</scope>
    <source>
        <strain evidence="1 2">CHD15829P</strain>
    </source>
</reference>
<dbReference type="Proteomes" id="UP000668358">
    <property type="component" value="Unassembled WGS sequence"/>
</dbReference>
<evidence type="ECO:0000313" key="2">
    <source>
        <dbReference type="Proteomes" id="UP000668358"/>
    </source>
</evidence>
<evidence type="ECO:0000313" key="1">
    <source>
        <dbReference type="EMBL" id="MBO3417798.1"/>
    </source>
</evidence>
<dbReference type="Gene3D" id="3.30.565.10">
    <property type="entry name" value="Histidine kinase-like ATPase, C-terminal domain"/>
    <property type="match status" value="1"/>
</dbReference>
<dbReference type="SUPFAM" id="SSF55874">
    <property type="entry name" value="ATPase domain of HSP90 chaperone/DNA topoisomerase II/histidine kinase"/>
    <property type="match status" value="1"/>
</dbReference>
<dbReference type="InterPro" id="IPR036890">
    <property type="entry name" value="HATPase_C_sf"/>
</dbReference>
<sequence length="299" mass="34705">MDEIYIEIPKKIENNIEGFQFFCSLFQKMKKTKNSIINLDFNKTRWLEANLSSILGAIISVGTVNNKIKIIRISNSVSRILSKNSFLKKVGIKDEIEDTYGTTIKYAEFKETDRVKFQGYLKSEFIPGIKISMSEKFKRKLRLNLEEVFQNARIHGRCDNIHVCGQYFFQHKKVMFTIVDLGRTIVQNYNEYFCENISAEKAIDWVTKDGNSTKDSDETGGIGLFQLREFLKENGGKIQIISSNGYWEECGDNIFMHIFNDIFDGTIVNIEVNVNDKFYLTENEKNDSNELIFDIDNIF</sequence>
<dbReference type="AlphaFoldDB" id="A0ABD4PWJ5"/>